<reference evidence="1 2" key="1">
    <citation type="submission" date="2017-02" db="EMBL/GenBank/DDBJ databases">
        <authorList>
            <person name="Jeong S."/>
        </authorList>
    </citation>
    <scope>NUCLEOTIDE SEQUENCE [LARGE SCALE GENOMIC DNA]</scope>
    <source>
        <strain evidence="1 2">RMAR6-6</strain>
    </source>
</reference>
<name>A0ABM6I4S9_9HYPH</name>
<sequence length="121" mass="13074">MLPKTGNFLQKGLTMQYDAEAYAAVIATALRTELGSTHRSIKTIRRWTGASERTATNWLSADNGPSGPHLASLAHHSDAVLEAFLIMAGRDRAVIDLQVTKMRSELAQALEKIDSIIGGTP</sequence>
<gene>
    <name evidence="1" type="ORF">B0E33_18885</name>
</gene>
<evidence type="ECO:0000313" key="1">
    <source>
        <dbReference type="EMBL" id="AQQ05388.1"/>
    </source>
</evidence>
<dbReference type="EMBL" id="CP019630">
    <property type="protein sequence ID" value="AQQ05388.1"/>
    <property type="molecule type" value="Genomic_DNA"/>
</dbReference>
<protein>
    <recommendedName>
        <fullName evidence="3">Bacteriophage CII protein</fullName>
    </recommendedName>
</protein>
<evidence type="ECO:0008006" key="3">
    <source>
        <dbReference type="Google" id="ProtNLM"/>
    </source>
</evidence>
<dbReference type="RefSeq" id="WP_206051378.1">
    <property type="nucleotide sequence ID" value="NZ_CP019630.1"/>
</dbReference>
<evidence type="ECO:0000313" key="2">
    <source>
        <dbReference type="Proteomes" id="UP000188174"/>
    </source>
</evidence>
<accession>A0ABM6I4S9</accession>
<keyword evidence="2" id="KW-1185">Reference proteome</keyword>
<proteinExistence type="predicted"/>
<dbReference type="Proteomes" id="UP000188174">
    <property type="component" value="Chromosome"/>
</dbReference>
<organism evidence="1 2">
    <name type="scientific">Roseibium algicola</name>
    <dbReference type="NCBI Taxonomy" id="2857014"/>
    <lineage>
        <taxon>Bacteria</taxon>
        <taxon>Pseudomonadati</taxon>
        <taxon>Pseudomonadota</taxon>
        <taxon>Alphaproteobacteria</taxon>
        <taxon>Hyphomicrobiales</taxon>
        <taxon>Stappiaceae</taxon>
        <taxon>Roseibium</taxon>
    </lineage>
</organism>